<name>A0AAP0F4W4_9MAGN</name>
<comment type="caution">
    <text evidence="2">The sequence shown here is derived from an EMBL/GenBank/DDBJ whole genome shotgun (WGS) entry which is preliminary data.</text>
</comment>
<keyword evidence="1" id="KW-0812">Transmembrane</keyword>
<sequence length="74" mass="8902">MPKSFSICPLAAIPVMEIKMMKFKILNYRDRKSQAHLILTRESKSLKIFVNYFHVIKFNFLVVNYLYILFWALE</sequence>
<proteinExistence type="predicted"/>
<keyword evidence="1" id="KW-1133">Transmembrane helix</keyword>
<reference evidence="2 3" key="1">
    <citation type="submission" date="2024-01" db="EMBL/GenBank/DDBJ databases">
        <title>Genome assemblies of Stephania.</title>
        <authorList>
            <person name="Yang L."/>
        </authorList>
    </citation>
    <scope>NUCLEOTIDE SEQUENCE [LARGE SCALE GENOMIC DNA]</scope>
    <source>
        <strain evidence="2">JXDWG</strain>
        <tissue evidence="2">Leaf</tissue>
    </source>
</reference>
<accession>A0AAP0F4W4</accession>
<dbReference type="AlphaFoldDB" id="A0AAP0F4W4"/>
<evidence type="ECO:0000313" key="3">
    <source>
        <dbReference type="Proteomes" id="UP001419268"/>
    </source>
</evidence>
<feature type="transmembrane region" description="Helical" evidence="1">
    <location>
        <begin position="49"/>
        <end position="73"/>
    </location>
</feature>
<evidence type="ECO:0000313" key="2">
    <source>
        <dbReference type="EMBL" id="KAK9104771.1"/>
    </source>
</evidence>
<protein>
    <submittedName>
        <fullName evidence="2">Uncharacterized protein</fullName>
    </submittedName>
</protein>
<keyword evidence="3" id="KW-1185">Reference proteome</keyword>
<dbReference type="EMBL" id="JBBNAG010000009">
    <property type="protein sequence ID" value="KAK9104771.1"/>
    <property type="molecule type" value="Genomic_DNA"/>
</dbReference>
<organism evidence="2 3">
    <name type="scientific">Stephania cephalantha</name>
    <dbReference type="NCBI Taxonomy" id="152367"/>
    <lineage>
        <taxon>Eukaryota</taxon>
        <taxon>Viridiplantae</taxon>
        <taxon>Streptophyta</taxon>
        <taxon>Embryophyta</taxon>
        <taxon>Tracheophyta</taxon>
        <taxon>Spermatophyta</taxon>
        <taxon>Magnoliopsida</taxon>
        <taxon>Ranunculales</taxon>
        <taxon>Menispermaceae</taxon>
        <taxon>Menispermoideae</taxon>
        <taxon>Cissampelideae</taxon>
        <taxon>Stephania</taxon>
    </lineage>
</organism>
<gene>
    <name evidence="2" type="ORF">Scep_021615</name>
</gene>
<evidence type="ECO:0000256" key="1">
    <source>
        <dbReference type="SAM" id="Phobius"/>
    </source>
</evidence>
<dbReference type="Proteomes" id="UP001419268">
    <property type="component" value="Unassembled WGS sequence"/>
</dbReference>
<keyword evidence="1" id="KW-0472">Membrane</keyword>